<evidence type="ECO:0000313" key="2">
    <source>
        <dbReference type="Proteomes" id="UP000813462"/>
    </source>
</evidence>
<organism evidence="1 2">
    <name type="scientific">Ziziphus jujuba var. spinosa</name>
    <dbReference type="NCBI Taxonomy" id="714518"/>
    <lineage>
        <taxon>Eukaryota</taxon>
        <taxon>Viridiplantae</taxon>
        <taxon>Streptophyta</taxon>
        <taxon>Embryophyta</taxon>
        <taxon>Tracheophyta</taxon>
        <taxon>Spermatophyta</taxon>
        <taxon>Magnoliopsida</taxon>
        <taxon>eudicotyledons</taxon>
        <taxon>Gunneridae</taxon>
        <taxon>Pentapetalae</taxon>
        <taxon>rosids</taxon>
        <taxon>fabids</taxon>
        <taxon>Rosales</taxon>
        <taxon>Rhamnaceae</taxon>
        <taxon>Paliureae</taxon>
        <taxon>Ziziphus</taxon>
    </lineage>
</organism>
<gene>
    <name evidence="1" type="ORF">FEM48_Zijuj03G0001800</name>
</gene>
<sequence length="101" mass="11791">MWGGQNNNGQEIAWLHSWYNEASDSRKFVTPNVFGEPVTDETVRKYFPDKQVITRKDRAYLTYNLKEAGNKNEKAEEFLVKHLNEWYGRDGSAVTLARHNL</sequence>
<protein>
    <submittedName>
        <fullName evidence="1">Uncharacterized protein</fullName>
    </submittedName>
</protein>
<dbReference type="EMBL" id="JAEACU010000003">
    <property type="protein sequence ID" value="KAH7536598.1"/>
    <property type="molecule type" value="Genomic_DNA"/>
</dbReference>
<dbReference type="Proteomes" id="UP000813462">
    <property type="component" value="Unassembled WGS sequence"/>
</dbReference>
<reference evidence="1" key="1">
    <citation type="journal article" date="2021" name="Front. Plant Sci.">
        <title>Chromosome-Scale Genome Assembly for Chinese Sour Jujube and Insights Into Its Genome Evolution and Domestication Signature.</title>
        <authorList>
            <person name="Shen L.-Y."/>
            <person name="Luo H."/>
            <person name="Wang X.-L."/>
            <person name="Wang X.-M."/>
            <person name="Qiu X.-J."/>
            <person name="Liu H."/>
            <person name="Zhou S.-S."/>
            <person name="Jia K.-H."/>
            <person name="Nie S."/>
            <person name="Bao Y.-T."/>
            <person name="Zhang R.-G."/>
            <person name="Yun Q.-Z."/>
            <person name="Chai Y.-H."/>
            <person name="Lu J.-Y."/>
            <person name="Li Y."/>
            <person name="Zhao S.-W."/>
            <person name="Mao J.-F."/>
            <person name="Jia S.-G."/>
            <person name="Mao Y.-M."/>
        </authorList>
    </citation>
    <scope>NUCLEOTIDE SEQUENCE</scope>
    <source>
        <strain evidence="1">AT0</strain>
        <tissue evidence="1">Leaf</tissue>
    </source>
</reference>
<proteinExistence type="predicted"/>
<dbReference type="AlphaFoldDB" id="A0A978VM23"/>
<name>A0A978VM23_ZIZJJ</name>
<evidence type="ECO:0000313" key="1">
    <source>
        <dbReference type="EMBL" id="KAH7536598.1"/>
    </source>
</evidence>
<comment type="caution">
    <text evidence="1">The sequence shown here is derived from an EMBL/GenBank/DDBJ whole genome shotgun (WGS) entry which is preliminary data.</text>
</comment>
<accession>A0A978VM23</accession>